<dbReference type="SUPFAM" id="SSF51735">
    <property type="entry name" value="NAD(P)-binding Rossmann-fold domains"/>
    <property type="match status" value="1"/>
</dbReference>
<dbReference type="InterPro" id="IPR001509">
    <property type="entry name" value="Epimerase_deHydtase"/>
</dbReference>
<dbReference type="InterPro" id="IPR036291">
    <property type="entry name" value="NAD(P)-bd_dom_sf"/>
</dbReference>
<name>A0A7C4LPG6_9PLAN</name>
<organism evidence="2">
    <name type="scientific">Schlesneria paludicola</name>
    <dbReference type="NCBI Taxonomy" id="360056"/>
    <lineage>
        <taxon>Bacteria</taxon>
        <taxon>Pseudomonadati</taxon>
        <taxon>Planctomycetota</taxon>
        <taxon>Planctomycetia</taxon>
        <taxon>Planctomycetales</taxon>
        <taxon>Planctomycetaceae</taxon>
        <taxon>Schlesneria</taxon>
    </lineage>
</organism>
<dbReference type="Pfam" id="PF01370">
    <property type="entry name" value="Epimerase"/>
    <property type="match status" value="1"/>
</dbReference>
<protein>
    <submittedName>
        <fullName evidence="2">NAD-dependent epimerase/dehydratase family protein</fullName>
    </submittedName>
</protein>
<gene>
    <name evidence="2" type="ORF">ENS64_05440</name>
</gene>
<comment type="caution">
    <text evidence="2">The sequence shown here is derived from an EMBL/GenBank/DDBJ whole genome shotgun (WGS) entry which is preliminary data.</text>
</comment>
<dbReference type="GO" id="GO:0005737">
    <property type="term" value="C:cytoplasm"/>
    <property type="evidence" value="ECO:0007669"/>
    <property type="project" value="TreeGrafter"/>
</dbReference>
<dbReference type="PANTHER" id="PTHR48079">
    <property type="entry name" value="PROTEIN YEEZ"/>
    <property type="match status" value="1"/>
</dbReference>
<proteinExistence type="predicted"/>
<dbReference type="AlphaFoldDB" id="A0A7C4LPG6"/>
<dbReference type="Gene3D" id="3.40.50.720">
    <property type="entry name" value="NAD(P)-binding Rossmann-like Domain"/>
    <property type="match status" value="1"/>
</dbReference>
<feature type="domain" description="NAD-dependent epimerase/dehydratase" evidence="1">
    <location>
        <begin position="10"/>
        <end position="234"/>
    </location>
</feature>
<evidence type="ECO:0000259" key="1">
    <source>
        <dbReference type="Pfam" id="PF01370"/>
    </source>
</evidence>
<dbReference type="EMBL" id="DSVQ01000011">
    <property type="protein sequence ID" value="HGT38691.1"/>
    <property type="molecule type" value="Genomic_DNA"/>
</dbReference>
<sequence length="339" mass="37022">MPPAPSDCLLVTGATGLVGSHVVERALRDHWRVRAMVRSPHGAEFLRARGAELVEGDLGRPDSLTAAVAGATVIVHCAAKVGDWGPLEAYRQVNVRGLEALLAAAAQSGTLRRLIHISSLGVYPARHHYGTDEAEPTSETGIDGYTRTKREAEELVLEHVARHGLPAVVLRPGFIYGPRDRTIVPQLIQRLRNGQFAYLGPPDTVMNNTYVGNLVDAIFLAIDAPQAVGRVYNITDGRLVSKREFIETIARAAGCPVPARVVPLPVARALAKLLEAVYRLLRRSEGPLLSNARIKFLGLNLDFCIDRARQELHYAPAIDFSEAMPQTVAWFRQERSADA</sequence>
<accession>A0A7C4LPG6</accession>
<evidence type="ECO:0000313" key="2">
    <source>
        <dbReference type="EMBL" id="HGT38691.1"/>
    </source>
</evidence>
<dbReference type="InterPro" id="IPR051783">
    <property type="entry name" value="NAD(P)-dependent_oxidoreduct"/>
</dbReference>
<dbReference type="PANTHER" id="PTHR48079:SF6">
    <property type="entry name" value="NAD(P)-BINDING DOMAIN-CONTAINING PROTEIN-RELATED"/>
    <property type="match status" value="1"/>
</dbReference>
<reference evidence="2" key="1">
    <citation type="journal article" date="2020" name="mSystems">
        <title>Genome- and Community-Level Interaction Insights into Carbon Utilization and Element Cycling Functions of Hydrothermarchaeota in Hydrothermal Sediment.</title>
        <authorList>
            <person name="Zhou Z."/>
            <person name="Liu Y."/>
            <person name="Xu W."/>
            <person name="Pan J."/>
            <person name="Luo Z.H."/>
            <person name="Li M."/>
        </authorList>
    </citation>
    <scope>NUCLEOTIDE SEQUENCE [LARGE SCALE GENOMIC DNA]</scope>
    <source>
        <strain evidence="2">SpSt-508</strain>
    </source>
</reference>
<dbReference type="GO" id="GO:0004029">
    <property type="term" value="F:aldehyde dehydrogenase (NAD+) activity"/>
    <property type="evidence" value="ECO:0007669"/>
    <property type="project" value="TreeGrafter"/>
</dbReference>